<evidence type="ECO:0000313" key="4">
    <source>
        <dbReference type="Proteomes" id="UP000054359"/>
    </source>
</evidence>
<evidence type="ECO:0000259" key="2">
    <source>
        <dbReference type="PROSITE" id="PS50158"/>
    </source>
</evidence>
<dbReference type="PROSITE" id="PS50158">
    <property type="entry name" value="ZF_CCHC"/>
    <property type="match status" value="1"/>
</dbReference>
<evidence type="ECO:0000256" key="1">
    <source>
        <dbReference type="PROSITE-ProRule" id="PRU00047"/>
    </source>
</evidence>
<feature type="domain" description="CCHC-type" evidence="2">
    <location>
        <begin position="82"/>
        <end position="98"/>
    </location>
</feature>
<proteinExistence type="predicted"/>
<dbReference type="Pfam" id="PF00098">
    <property type="entry name" value="zf-CCHC"/>
    <property type="match status" value="1"/>
</dbReference>
<dbReference type="GO" id="GO:0008270">
    <property type="term" value="F:zinc ion binding"/>
    <property type="evidence" value="ECO:0007669"/>
    <property type="project" value="UniProtKB-KW"/>
</dbReference>
<name>A0A087T9P8_STEMI</name>
<dbReference type="Proteomes" id="UP000054359">
    <property type="component" value="Unassembled WGS sequence"/>
</dbReference>
<dbReference type="SUPFAM" id="SSF57756">
    <property type="entry name" value="Retrovirus zinc finger-like domains"/>
    <property type="match status" value="1"/>
</dbReference>
<gene>
    <name evidence="3" type="ORF">X975_13106</name>
</gene>
<keyword evidence="1" id="KW-0479">Metal-binding</keyword>
<evidence type="ECO:0000313" key="3">
    <source>
        <dbReference type="EMBL" id="KFM61837.1"/>
    </source>
</evidence>
<feature type="non-terminal residue" evidence="3">
    <location>
        <position position="163"/>
    </location>
</feature>
<dbReference type="InterPro" id="IPR036875">
    <property type="entry name" value="Znf_CCHC_sf"/>
</dbReference>
<keyword evidence="1" id="KW-0863">Zinc-finger</keyword>
<dbReference type="GO" id="GO:0003676">
    <property type="term" value="F:nucleic acid binding"/>
    <property type="evidence" value="ECO:0007669"/>
    <property type="project" value="InterPro"/>
</dbReference>
<dbReference type="InterPro" id="IPR001878">
    <property type="entry name" value="Znf_CCHC"/>
</dbReference>
<organism evidence="3 4">
    <name type="scientific">Stegodyphus mimosarum</name>
    <name type="common">African social velvet spider</name>
    <dbReference type="NCBI Taxonomy" id="407821"/>
    <lineage>
        <taxon>Eukaryota</taxon>
        <taxon>Metazoa</taxon>
        <taxon>Ecdysozoa</taxon>
        <taxon>Arthropoda</taxon>
        <taxon>Chelicerata</taxon>
        <taxon>Arachnida</taxon>
        <taxon>Araneae</taxon>
        <taxon>Araneomorphae</taxon>
        <taxon>Entelegynae</taxon>
        <taxon>Eresoidea</taxon>
        <taxon>Eresidae</taxon>
        <taxon>Stegodyphus</taxon>
    </lineage>
</organism>
<keyword evidence="1" id="KW-0862">Zinc</keyword>
<reference evidence="3 4" key="1">
    <citation type="submission" date="2013-11" db="EMBL/GenBank/DDBJ databases">
        <title>Genome sequencing of Stegodyphus mimosarum.</title>
        <authorList>
            <person name="Bechsgaard J."/>
        </authorList>
    </citation>
    <scope>NUCLEOTIDE SEQUENCE [LARGE SCALE GENOMIC DNA]</scope>
</reference>
<dbReference type="EMBL" id="KK114180">
    <property type="protein sequence ID" value="KFM61837.1"/>
    <property type="molecule type" value="Genomic_DNA"/>
</dbReference>
<dbReference type="AlphaFoldDB" id="A0A087T9P8"/>
<dbReference type="OMA" id="KWVAECS"/>
<sequence length="163" mass="18996">MEALQTEFGLPQEDFKLLFCLKQRNKLKWVAECSPSALLKQRNKLKWVAECSSSAFRTIMKYPKLLLRWESHAITEHFNIKRCFRCQKYGHLQKDCQNHITCANCAQNHDTRDCTSDVLACVNCLNSNEFARVPVPVDHATYYSDCPCYTAHVERIRRLTSYA</sequence>
<dbReference type="OrthoDB" id="6431089at2759"/>
<dbReference type="Gene3D" id="4.10.60.10">
    <property type="entry name" value="Zinc finger, CCHC-type"/>
    <property type="match status" value="1"/>
</dbReference>
<protein>
    <recommendedName>
        <fullName evidence="2">CCHC-type domain-containing protein</fullName>
    </recommendedName>
</protein>
<dbReference type="SMART" id="SM00343">
    <property type="entry name" value="ZnF_C2HC"/>
    <property type="match status" value="1"/>
</dbReference>
<keyword evidence="4" id="KW-1185">Reference proteome</keyword>
<accession>A0A087T9P8</accession>